<geneLocation type="plasmid" evidence="1 2">
    <name>unnamed1</name>
</geneLocation>
<gene>
    <name evidence="1" type="ORF">O3303_20795</name>
</gene>
<protein>
    <submittedName>
        <fullName evidence="1">Uncharacterized protein</fullName>
    </submittedName>
</protein>
<reference evidence="1 2" key="1">
    <citation type="submission" date="2022-12" db="EMBL/GenBank/DDBJ databases">
        <title>Hymenobacter canadensis sp. nov. isolated from lake water of the Cambridge Bay, Canada.</title>
        <authorList>
            <person name="Kim W.H."/>
            <person name="Lee Y.M."/>
        </authorList>
    </citation>
    <scope>NUCLEOTIDE SEQUENCE [LARGE SCALE GENOMIC DNA]</scope>
    <source>
        <strain evidence="1 2">PAMC 29467</strain>
        <plasmid evidence="1 2">unnamed1</plasmid>
    </source>
</reference>
<name>A0ABY7LVD4_9BACT</name>
<keyword evidence="1" id="KW-0614">Plasmid</keyword>
<dbReference type="EMBL" id="CP114768">
    <property type="protein sequence ID" value="WBA44006.1"/>
    <property type="molecule type" value="Genomic_DNA"/>
</dbReference>
<keyword evidence="2" id="KW-1185">Reference proteome</keyword>
<evidence type="ECO:0000313" key="1">
    <source>
        <dbReference type="EMBL" id="WBA44006.1"/>
    </source>
</evidence>
<accession>A0ABY7LVD4</accession>
<dbReference type="Proteomes" id="UP001211005">
    <property type="component" value="Plasmid unnamed1"/>
</dbReference>
<proteinExistence type="predicted"/>
<dbReference type="RefSeq" id="WP_269562039.1">
    <property type="nucleotide sequence ID" value="NZ_CP114768.1"/>
</dbReference>
<sequence length="170" mass="19073">MLASTSGAVKLEVDSLRRPELVTFPIRLKLTNYTRHKVVLVFDSLPDGHYQAKNLCLVAGQDTFYLGVKGPDHHLVFSANTVTSFIGVGYFLRGKGHFDSFRQIDSVFKYGRLVYEFAPSVFRDVDLSGTALSNDTLLLPTKLETCTVQAIVANDFFSASYGWREKRLNQ</sequence>
<evidence type="ECO:0000313" key="2">
    <source>
        <dbReference type="Proteomes" id="UP001211005"/>
    </source>
</evidence>
<organism evidence="1 2">
    <name type="scientific">Hymenobacter canadensis</name>
    <dbReference type="NCBI Taxonomy" id="2999067"/>
    <lineage>
        <taxon>Bacteria</taxon>
        <taxon>Pseudomonadati</taxon>
        <taxon>Bacteroidota</taxon>
        <taxon>Cytophagia</taxon>
        <taxon>Cytophagales</taxon>
        <taxon>Hymenobacteraceae</taxon>
        <taxon>Hymenobacter</taxon>
    </lineage>
</organism>